<dbReference type="AlphaFoldDB" id="A0A0F9BUC2"/>
<dbReference type="InterPro" id="IPR004843">
    <property type="entry name" value="Calcineurin-like_PHP"/>
</dbReference>
<sequence length="423" mass="47703">VMLCWAMVLTMVCLPVALAEKPSHGPAVEISRHVEKILPPENKAAGETWSFAVTADTHVQYYDRTHNEKFAQLLNSWVKAKVDFAVIVGDLGGPGHHEPFGRQIARTANCPPILVAMGNHEMDRQGKKSWLNAVYPGVVKGEGKLNDRAFYYSVDYGGCHFVFLDGDRITGRKWFGDEISPDQLKWLAKDLQANRGKTTFIFSHHPVESSQQGKGVYLLRNRGRLVAILKRFPDVKWVFQGHLHYDERVRLWDINFVHVFRHRMAVRVKGKTVELCRITPKGLVPYRKDEWNYLGKRMAQRWSRRGDRDVLRIAEKAVEKDDAHARHGAGADAAIRPTRGATMLKLTRSASPGDSKAGRGIQIVLSNNEFIPVVKGMEFAYDVRFEGSTHDEVALHLHATFPDGRRGAALLDQNSLPMQAVKT</sequence>
<organism evidence="2">
    <name type="scientific">marine sediment metagenome</name>
    <dbReference type="NCBI Taxonomy" id="412755"/>
    <lineage>
        <taxon>unclassified sequences</taxon>
        <taxon>metagenomes</taxon>
        <taxon>ecological metagenomes</taxon>
    </lineage>
</organism>
<dbReference type="PANTHER" id="PTHR43143:SF1">
    <property type="entry name" value="SERINE_THREONINE-PROTEIN PHOSPHATASE CPPED1"/>
    <property type="match status" value="1"/>
</dbReference>
<feature type="non-terminal residue" evidence="2">
    <location>
        <position position="423"/>
    </location>
</feature>
<evidence type="ECO:0000259" key="1">
    <source>
        <dbReference type="Pfam" id="PF00149"/>
    </source>
</evidence>
<dbReference type="EMBL" id="LAZR01050155">
    <property type="protein sequence ID" value="KKK87996.1"/>
    <property type="molecule type" value="Genomic_DNA"/>
</dbReference>
<gene>
    <name evidence="2" type="ORF">LCGC14_2747640</name>
</gene>
<protein>
    <recommendedName>
        <fullName evidence="1">Calcineurin-like phosphoesterase domain-containing protein</fullName>
    </recommendedName>
</protein>
<accession>A0A0F9BUC2</accession>
<comment type="caution">
    <text evidence="2">The sequence shown here is derived from an EMBL/GenBank/DDBJ whole genome shotgun (WGS) entry which is preliminary data.</text>
</comment>
<name>A0A0F9BUC2_9ZZZZ</name>
<dbReference type="Pfam" id="PF00149">
    <property type="entry name" value="Metallophos"/>
    <property type="match status" value="1"/>
</dbReference>
<proteinExistence type="predicted"/>
<dbReference type="PANTHER" id="PTHR43143">
    <property type="entry name" value="METALLOPHOSPHOESTERASE, CALCINEURIN SUPERFAMILY"/>
    <property type="match status" value="1"/>
</dbReference>
<evidence type="ECO:0000313" key="2">
    <source>
        <dbReference type="EMBL" id="KKK87996.1"/>
    </source>
</evidence>
<dbReference type="InterPro" id="IPR051918">
    <property type="entry name" value="STPP_CPPED1"/>
</dbReference>
<dbReference type="SUPFAM" id="SSF56300">
    <property type="entry name" value="Metallo-dependent phosphatases"/>
    <property type="match status" value="1"/>
</dbReference>
<dbReference type="GO" id="GO:0016787">
    <property type="term" value="F:hydrolase activity"/>
    <property type="evidence" value="ECO:0007669"/>
    <property type="project" value="InterPro"/>
</dbReference>
<feature type="domain" description="Calcineurin-like phosphoesterase" evidence="1">
    <location>
        <begin position="51"/>
        <end position="245"/>
    </location>
</feature>
<dbReference type="InterPro" id="IPR029052">
    <property type="entry name" value="Metallo-depent_PP-like"/>
</dbReference>
<reference evidence="2" key="1">
    <citation type="journal article" date="2015" name="Nature">
        <title>Complex archaea that bridge the gap between prokaryotes and eukaryotes.</title>
        <authorList>
            <person name="Spang A."/>
            <person name="Saw J.H."/>
            <person name="Jorgensen S.L."/>
            <person name="Zaremba-Niedzwiedzka K."/>
            <person name="Martijn J."/>
            <person name="Lind A.E."/>
            <person name="van Eijk R."/>
            <person name="Schleper C."/>
            <person name="Guy L."/>
            <person name="Ettema T.J."/>
        </authorList>
    </citation>
    <scope>NUCLEOTIDE SEQUENCE</scope>
</reference>
<feature type="non-terminal residue" evidence="2">
    <location>
        <position position="1"/>
    </location>
</feature>
<dbReference type="Gene3D" id="3.60.21.10">
    <property type="match status" value="1"/>
</dbReference>